<dbReference type="AlphaFoldDB" id="A0A8B9DKL6"/>
<dbReference type="InterPro" id="IPR037454">
    <property type="entry name" value="PACSIN1_F-BAR"/>
</dbReference>
<dbReference type="GO" id="GO:0005768">
    <property type="term" value="C:endosome"/>
    <property type="evidence" value="ECO:0007669"/>
    <property type="project" value="TreeGrafter"/>
</dbReference>
<feature type="compositionally biased region" description="Low complexity" evidence="3">
    <location>
        <begin position="1"/>
        <end position="13"/>
    </location>
</feature>
<feature type="domain" description="F-BAR" evidence="4">
    <location>
        <begin position="171"/>
        <end position="441"/>
    </location>
</feature>
<dbReference type="Pfam" id="PF00611">
    <property type="entry name" value="FCH"/>
    <property type="match status" value="1"/>
</dbReference>
<feature type="region of interest" description="Disordered" evidence="3">
    <location>
        <begin position="477"/>
        <end position="542"/>
    </location>
</feature>
<dbReference type="GO" id="GO:0097320">
    <property type="term" value="P:plasma membrane tubulation"/>
    <property type="evidence" value="ECO:0007669"/>
    <property type="project" value="InterPro"/>
</dbReference>
<dbReference type="PANTHER" id="PTHR23065">
    <property type="entry name" value="PROLINE-SERINE-THREONINE PHOSPHATASE INTERACTING PROTEIN 1"/>
    <property type="match status" value="1"/>
</dbReference>
<dbReference type="GO" id="GO:0048812">
    <property type="term" value="P:neuron projection morphogenesis"/>
    <property type="evidence" value="ECO:0007669"/>
    <property type="project" value="TreeGrafter"/>
</dbReference>
<dbReference type="CDD" id="cd07680">
    <property type="entry name" value="F-BAR_PACSIN1"/>
    <property type="match status" value="1"/>
</dbReference>
<evidence type="ECO:0000259" key="4">
    <source>
        <dbReference type="PROSITE" id="PS51741"/>
    </source>
</evidence>
<keyword evidence="6" id="KW-1185">Reference proteome</keyword>
<dbReference type="Gene3D" id="1.20.1270.60">
    <property type="entry name" value="Arfaptin homology (AH) domain/BAR domain"/>
    <property type="match status" value="1"/>
</dbReference>
<dbReference type="PROSITE" id="PS51741">
    <property type="entry name" value="F_BAR"/>
    <property type="match status" value="1"/>
</dbReference>
<dbReference type="FunFam" id="1.20.1270.60:FF:000205">
    <property type="entry name" value="Protein kinase C and casein kinase substrate in neurons protein 1"/>
    <property type="match status" value="1"/>
</dbReference>
<feature type="compositionally biased region" description="Basic residues" evidence="3">
    <location>
        <begin position="108"/>
        <end position="124"/>
    </location>
</feature>
<sequence>MSGSYDESAAAAEETTDSFWEVSPGHPPVVPTVSPFAVTTQGSALPSRIQPCAGVPAAVSLGGAAGGAAPPALREGEDGEEVAGSKTSIAAPPGAPPVTAPTSACPRPHPHLCSHPHPHPHARPHLFSSSSFSPSPSLSSSPSLSPSPPLFPSVLILILLPIPFPIPIPTPSPSPSPCQVGNYKRTVKRIDDGHRLCNDLMNCVHERAKIEKSYAQQLTDWSKRWRQLIEKGPQYGSLERAWGAIMTEADKVSELHQEVKNSLLNDDFEKVKNWQKDAYHKQIMGGFKEAKEAEDGFRKAQKPWAKKLKELETAKKAYHLACKEEKLAMTREANSKADQSNTPEQQKKLQDKVEKCKQDVQKTQEKYEKVLDELNKCTPQYMESMEQVFEQCQQFEEKRLNFLKEVLLDIKRHLNLAESSSYANVYRELEQTIRLSDAQEDLRWFRSTSGPGMPMNWPQFEEWNPDLTHTITRKEKMKKGEGVTLTNVSSGETGASAGERGSVSSHDRGQTYSAEWSDDEGSNSFNASEANGGTNPFDEDSAGKGVRVRALYDYDGQEQDELSFKAGAEPRGRWAVLRGVRPSCGSHGCAFWCKVPRIVSGLCRFFKNVAFGREGKARPRVGLEGRWDRAREVSWGTPCLSALQTCSGSVPEPPAAPSRGEIWGRRGPNARNELSPLYLPLQAMS</sequence>
<feature type="compositionally biased region" description="Polar residues" evidence="3">
    <location>
        <begin position="522"/>
        <end position="534"/>
    </location>
</feature>
<dbReference type="SUPFAM" id="SSF103657">
    <property type="entry name" value="BAR/IMD domain-like"/>
    <property type="match status" value="1"/>
</dbReference>
<evidence type="ECO:0000256" key="1">
    <source>
        <dbReference type="PROSITE-ProRule" id="PRU01077"/>
    </source>
</evidence>
<evidence type="ECO:0000313" key="5">
    <source>
        <dbReference type="Ensembl" id="ENSACDP00005006688.1"/>
    </source>
</evidence>
<dbReference type="SMART" id="SM00055">
    <property type="entry name" value="FCH"/>
    <property type="match status" value="1"/>
</dbReference>
<proteinExistence type="predicted"/>
<dbReference type="InterPro" id="IPR031160">
    <property type="entry name" value="F_BAR_dom"/>
</dbReference>
<dbReference type="GO" id="GO:1900006">
    <property type="term" value="P:positive regulation of dendrite development"/>
    <property type="evidence" value="ECO:0007669"/>
    <property type="project" value="TreeGrafter"/>
</dbReference>
<feature type="compositionally biased region" description="Polar residues" evidence="3">
    <location>
        <begin position="484"/>
        <end position="493"/>
    </location>
</feature>
<reference evidence="5" key="2">
    <citation type="submission" date="2025-09" db="UniProtKB">
        <authorList>
            <consortium name="Ensembl"/>
        </authorList>
    </citation>
    <scope>IDENTIFICATION</scope>
</reference>
<dbReference type="PANTHER" id="PTHR23065:SF16">
    <property type="entry name" value="PROTEIN KINASE C AND CASEIN KINASE SUBSTRATE IN NEURONS PROTEIN 1"/>
    <property type="match status" value="1"/>
</dbReference>
<feature type="compositionally biased region" description="Low complexity" evidence="3">
    <location>
        <begin position="64"/>
        <end position="73"/>
    </location>
</feature>
<evidence type="ECO:0000256" key="3">
    <source>
        <dbReference type="SAM" id="MobiDB-lite"/>
    </source>
</evidence>
<feature type="region of interest" description="Disordered" evidence="3">
    <location>
        <begin position="1"/>
        <end position="25"/>
    </location>
</feature>
<feature type="compositionally biased region" description="Low complexity" evidence="3">
    <location>
        <begin position="125"/>
        <end position="144"/>
    </location>
</feature>
<dbReference type="GO" id="GO:0005543">
    <property type="term" value="F:phospholipid binding"/>
    <property type="evidence" value="ECO:0007669"/>
    <property type="project" value="TreeGrafter"/>
</dbReference>
<dbReference type="InterPro" id="IPR001060">
    <property type="entry name" value="FCH_dom"/>
</dbReference>
<protein>
    <submittedName>
        <fullName evidence="5">Protein kinase C and casein kinase substrate in neurons 1</fullName>
    </submittedName>
</protein>
<feature type="region of interest" description="Disordered" evidence="3">
    <location>
        <begin position="64"/>
        <end position="144"/>
    </location>
</feature>
<dbReference type="Gene3D" id="2.30.30.40">
    <property type="entry name" value="SH3 Domains"/>
    <property type="match status" value="1"/>
</dbReference>
<dbReference type="InterPro" id="IPR036028">
    <property type="entry name" value="SH3-like_dom_sf"/>
</dbReference>
<dbReference type="Proteomes" id="UP000694521">
    <property type="component" value="Unplaced"/>
</dbReference>
<organism evidence="5 6">
    <name type="scientific">Anser cygnoides</name>
    <name type="common">Swan goose</name>
    <dbReference type="NCBI Taxonomy" id="8845"/>
    <lineage>
        <taxon>Eukaryota</taxon>
        <taxon>Metazoa</taxon>
        <taxon>Chordata</taxon>
        <taxon>Craniata</taxon>
        <taxon>Vertebrata</taxon>
        <taxon>Euteleostomi</taxon>
        <taxon>Archelosauria</taxon>
        <taxon>Archosauria</taxon>
        <taxon>Dinosauria</taxon>
        <taxon>Saurischia</taxon>
        <taxon>Theropoda</taxon>
        <taxon>Coelurosauria</taxon>
        <taxon>Aves</taxon>
        <taxon>Neognathae</taxon>
        <taxon>Galloanserae</taxon>
        <taxon>Anseriformes</taxon>
        <taxon>Anatidae</taxon>
        <taxon>Anserinae</taxon>
        <taxon>Anser</taxon>
    </lineage>
</organism>
<dbReference type="GO" id="GO:0030100">
    <property type="term" value="P:regulation of endocytosis"/>
    <property type="evidence" value="ECO:0007669"/>
    <property type="project" value="TreeGrafter"/>
</dbReference>
<accession>A0A8B9DKL6</accession>
<dbReference type="Ensembl" id="ENSACDT00005008049.1">
    <property type="protein sequence ID" value="ENSACDP00005006688.1"/>
    <property type="gene ID" value="ENSACDG00005004911.1"/>
</dbReference>
<reference evidence="5" key="1">
    <citation type="submission" date="2025-08" db="UniProtKB">
        <authorList>
            <consortium name="Ensembl"/>
        </authorList>
    </citation>
    <scope>IDENTIFICATION</scope>
</reference>
<dbReference type="GO" id="GO:0005886">
    <property type="term" value="C:plasma membrane"/>
    <property type="evidence" value="ECO:0007669"/>
    <property type="project" value="TreeGrafter"/>
</dbReference>
<evidence type="ECO:0000313" key="6">
    <source>
        <dbReference type="Proteomes" id="UP000694521"/>
    </source>
</evidence>
<dbReference type="SUPFAM" id="SSF50044">
    <property type="entry name" value="SH3-domain"/>
    <property type="match status" value="1"/>
</dbReference>
<keyword evidence="1 2" id="KW-0175">Coiled coil</keyword>
<dbReference type="GO" id="GO:0007015">
    <property type="term" value="P:actin filament organization"/>
    <property type="evidence" value="ECO:0007669"/>
    <property type="project" value="InterPro"/>
</dbReference>
<evidence type="ECO:0000256" key="2">
    <source>
        <dbReference type="SAM" id="Coils"/>
    </source>
</evidence>
<name>A0A8B9DKL6_ANSCY</name>
<dbReference type="InterPro" id="IPR027267">
    <property type="entry name" value="AH/BAR_dom_sf"/>
</dbReference>
<feature type="coiled-coil region" evidence="2">
    <location>
        <begin position="346"/>
        <end position="373"/>
    </location>
</feature>